<accession>K2AY74</accession>
<feature type="chain" id="PRO_5017349403" evidence="1">
    <location>
        <begin position="20"/>
        <end position="303"/>
    </location>
</feature>
<proteinExistence type="predicted"/>
<dbReference type="AlphaFoldDB" id="K2AY74"/>
<protein>
    <submittedName>
        <fullName evidence="2">Uncharacterized protein</fullName>
    </submittedName>
</protein>
<gene>
    <name evidence="2" type="ORF">ACD_49C00021G0021</name>
</gene>
<reference evidence="2" key="1">
    <citation type="journal article" date="2012" name="Science">
        <title>Fermentation, hydrogen, and sulfur metabolism in multiple uncultivated bacterial phyla.</title>
        <authorList>
            <person name="Wrighton K.C."/>
            <person name="Thomas B.C."/>
            <person name="Sharon I."/>
            <person name="Miller C.S."/>
            <person name="Castelle C.J."/>
            <person name="VerBerkmoes N.C."/>
            <person name="Wilkins M.J."/>
            <person name="Hettich R.L."/>
            <person name="Lipton M.S."/>
            <person name="Williams K.H."/>
            <person name="Long P.E."/>
            <person name="Banfield J.F."/>
        </authorList>
    </citation>
    <scope>NUCLEOTIDE SEQUENCE [LARGE SCALE GENOMIC DNA]</scope>
</reference>
<comment type="caution">
    <text evidence="2">The sequence shown here is derived from an EMBL/GenBank/DDBJ whole genome shotgun (WGS) entry which is preliminary data.</text>
</comment>
<dbReference type="EMBL" id="AMFJ01021607">
    <property type="protein sequence ID" value="EKD66706.1"/>
    <property type="molecule type" value="Genomic_DNA"/>
</dbReference>
<organism evidence="2">
    <name type="scientific">uncultured bacterium</name>
    <name type="common">gcode 4</name>
    <dbReference type="NCBI Taxonomy" id="1234023"/>
    <lineage>
        <taxon>Bacteria</taxon>
        <taxon>environmental samples</taxon>
    </lineage>
</organism>
<evidence type="ECO:0000256" key="1">
    <source>
        <dbReference type="SAM" id="SignalP"/>
    </source>
</evidence>
<feature type="signal peptide" evidence="1">
    <location>
        <begin position="1"/>
        <end position="19"/>
    </location>
</feature>
<name>K2AY74_9BACT</name>
<evidence type="ECO:0000313" key="2">
    <source>
        <dbReference type="EMBL" id="EKD66706.1"/>
    </source>
</evidence>
<keyword evidence="1" id="KW-0732">Signal</keyword>
<sequence length="303" mass="35382">MKKIIITTFLFLYTTSTFAEGVVSCNNSINWSQQYQKYCENIYVLKMCENLSPLNKWESLLKVEQIPFTEASADNNSDSIYNVFLNKIGAWWTVDISLASGPFEKSKIVYRETVNKIFNCAILKTKLKIGNSILKYIKKNDSNSNIAAKIKTQNEDLKNMISEYKCATSENSQDFWYKKALVDNVTYHYCNYRYYLDYLQVDSRNNISGFMQYSSGASKTDYPVNEFKTRLVKNDSQIQNEITHSKDVYEQSLVAFNEFENTYPSHIILLFIYSEYIEIRNNLNKFLSPISQLMYKIPQAQKQ</sequence>